<keyword evidence="1" id="KW-0813">Transport</keyword>
<dbReference type="STRING" id="1121324.CLIT_11c02700"/>
<dbReference type="AlphaFoldDB" id="A0A069RDY7"/>
<protein>
    <submittedName>
        <fullName evidence="5">Fluoroquinolones export ATP-binding protein</fullName>
        <ecNumber evidence="5">3.6.3.-</ecNumber>
    </submittedName>
</protein>
<accession>A0A069RDY7</accession>
<dbReference type="OrthoDB" id="1756772at2"/>
<dbReference type="PANTHER" id="PTHR42711">
    <property type="entry name" value="ABC TRANSPORTER ATP-BINDING PROTEIN"/>
    <property type="match status" value="1"/>
</dbReference>
<dbReference type="PROSITE" id="PS50893">
    <property type="entry name" value="ABC_TRANSPORTER_2"/>
    <property type="match status" value="1"/>
</dbReference>
<dbReference type="Pfam" id="PF00005">
    <property type="entry name" value="ABC_tran"/>
    <property type="match status" value="1"/>
</dbReference>
<dbReference type="EMBL" id="JJMM01000011">
    <property type="protein sequence ID" value="KDR95241.1"/>
    <property type="molecule type" value="Genomic_DNA"/>
</dbReference>
<sequence>MIKIKDLRYSYPSSDVEVIKGISFDIAEGEIFGFLGPSGAGKTTTQNIMIKLLDNYEGYIEIYGRDLKSFGSEIYERIGVGFELPNHFLKLTAIDNLKFFKSLYSGPTWNLEELLDAVGLLDSKNERVEHFSKGMKMRLNFARALLNNGDILFLDEPTIGMDPVNVKTIKNIILNEKAKGKTIVISTHNMQIADDLCNRLAFIVDGKIIELDNPQELKLKHGKNMVKVEYYANGGIKANSFSLDGIGYNQPFLDILKSHKIRTIHSQEMTLEDVFIKVTGRRLG</sequence>
<dbReference type="RefSeq" id="WP_038265375.1">
    <property type="nucleotide sequence ID" value="NZ_FSRH01000002.1"/>
</dbReference>
<evidence type="ECO:0000313" key="6">
    <source>
        <dbReference type="Proteomes" id="UP000027946"/>
    </source>
</evidence>
<comment type="caution">
    <text evidence="5">The sequence shown here is derived from an EMBL/GenBank/DDBJ whole genome shotgun (WGS) entry which is preliminary data.</text>
</comment>
<dbReference type="CDD" id="cd03230">
    <property type="entry name" value="ABC_DR_subfamily_A"/>
    <property type="match status" value="1"/>
</dbReference>
<dbReference type="eggNOG" id="COG1131">
    <property type="taxonomic scope" value="Bacteria"/>
</dbReference>
<keyword evidence="6" id="KW-1185">Reference proteome</keyword>
<keyword evidence="3 5" id="KW-0067">ATP-binding</keyword>
<dbReference type="SUPFAM" id="SSF52540">
    <property type="entry name" value="P-loop containing nucleoside triphosphate hydrolases"/>
    <property type="match status" value="1"/>
</dbReference>
<name>A0A069RDY7_PEPLI</name>
<dbReference type="InterPro" id="IPR017871">
    <property type="entry name" value="ABC_transporter-like_CS"/>
</dbReference>
<dbReference type="InterPro" id="IPR027417">
    <property type="entry name" value="P-loop_NTPase"/>
</dbReference>
<feature type="domain" description="ABC transporter" evidence="4">
    <location>
        <begin position="2"/>
        <end position="230"/>
    </location>
</feature>
<dbReference type="GO" id="GO:0005524">
    <property type="term" value="F:ATP binding"/>
    <property type="evidence" value="ECO:0007669"/>
    <property type="project" value="UniProtKB-KW"/>
</dbReference>
<keyword evidence="2" id="KW-0547">Nucleotide-binding</keyword>
<reference evidence="5 6" key="1">
    <citation type="submission" date="2014-03" db="EMBL/GenBank/DDBJ databases">
        <title>Genome sequence of Clostridium litorale W6, DSM 5388.</title>
        <authorList>
            <person name="Poehlein A."/>
            <person name="Jagirdar A."/>
            <person name="Khonsari B."/>
            <person name="Chibani C.M."/>
            <person name="Gutierrez Gutierrez D.A."/>
            <person name="Davydova E."/>
            <person name="Alghaithi H.S."/>
            <person name="Nair K.P."/>
            <person name="Dhamotharan K."/>
            <person name="Chandran L."/>
            <person name="G W."/>
            <person name="Daniel R."/>
        </authorList>
    </citation>
    <scope>NUCLEOTIDE SEQUENCE [LARGE SCALE GENOMIC DNA]</scope>
    <source>
        <strain evidence="5 6">W6</strain>
    </source>
</reference>
<dbReference type="PROSITE" id="PS00211">
    <property type="entry name" value="ABC_TRANSPORTER_1"/>
    <property type="match status" value="1"/>
</dbReference>
<dbReference type="SMART" id="SM00382">
    <property type="entry name" value="AAA"/>
    <property type="match status" value="1"/>
</dbReference>
<evidence type="ECO:0000313" key="5">
    <source>
        <dbReference type="EMBL" id="KDR95241.1"/>
    </source>
</evidence>
<gene>
    <name evidence="5" type="ORF">CLIT_11c02700</name>
</gene>
<organism evidence="5 6">
    <name type="scientific">Peptoclostridium litorale DSM 5388</name>
    <dbReference type="NCBI Taxonomy" id="1121324"/>
    <lineage>
        <taxon>Bacteria</taxon>
        <taxon>Bacillati</taxon>
        <taxon>Bacillota</taxon>
        <taxon>Clostridia</taxon>
        <taxon>Peptostreptococcales</taxon>
        <taxon>Peptoclostridiaceae</taxon>
        <taxon>Peptoclostridium</taxon>
    </lineage>
</organism>
<dbReference type="PANTHER" id="PTHR42711:SF18">
    <property type="entry name" value="ABC TRANSPORTER, ATP-BINDING PROTEIN"/>
    <property type="match status" value="1"/>
</dbReference>
<proteinExistence type="predicted"/>
<dbReference type="EC" id="3.6.3.-" evidence="5"/>
<dbReference type="GO" id="GO:0016887">
    <property type="term" value="F:ATP hydrolysis activity"/>
    <property type="evidence" value="ECO:0007669"/>
    <property type="project" value="InterPro"/>
</dbReference>
<dbReference type="InterPro" id="IPR050763">
    <property type="entry name" value="ABC_transporter_ATP-binding"/>
</dbReference>
<dbReference type="InterPro" id="IPR003593">
    <property type="entry name" value="AAA+_ATPase"/>
</dbReference>
<evidence type="ECO:0000256" key="2">
    <source>
        <dbReference type="ARBA" id="ARBA00022741"/>
    </source>
</evidence>
<dbReference type="Gene3D" id="3.40.50.300">
    <property type="entry name" value="P-loop containing nucleotide triphosphate hydrolases"/>
    <property type="match status" value="1"/>
</dbReference>
<keyword evidence="5" id="KW-0378">Hydrolase</keyword>
<dbReference type="Proteomes" id="UP000027946">
    <property type="component" value="Unassembled WGS sequence"/>
</dbReference>
<evidence type="ECO:0000259" key="4">
    <source>
        <dbReference type="PROSITE" id="PS50893"/>
    </source>
</evidence>
<evidence type="ECO:0000256" key="3">
    <source>
        <dbReference type="ARBA" id="ARBA00022840"/>
    </source>
</evidence>
<evidence type="ECO:0000256" key="1">
    <source>
        <dbReference type="ARBA" id="ARBA00022448"/>
    </source>
</evidence>
<dbReference type="InterPro" id="IPR003439">
    <property type="entry name" value="ABC_transporter-like_ATP-bd"/>
</dbReference>